<keyword evidence="6" id="KW-0378">Hydrolase</keyword>
<reference evidence="6" key="1">
    <citation type="submission" date="2023-12" db="EMBL/GenBank/DDBJ databases">
        <title>Mannheima indologenes sp. nov. proposed for Clade V organisms of Mannheimia.</title>
        <authorList>
            <person name="Christensen H."/>
        </authorList>
    </citation>
    <scope>NUCLEOTIDE SEQUENCE</scope>
    <source>
        <strain evidence="6">M14.4</strain>
    </source>
</reference>
<dbReference type="InterPro" id="IPR000055">
    <property type="entry name" value="Restrct_endonuc_typeI_TRD"/>
</dbReference>
<keyword evidence="2" id="KW-0680">Restriction system</keyword>
<dbReference type="CDD" id="cd17265">
    <property type="entry name" value="RMtype1_S_Eco4255III-TRD2-CR2_like"/>
    <property type="match status" value="1"/>
</dbReference>
<feature type="domain" description="Type I restriction modification DNA specificity" evidence="5">
    <location>
        <begin position="19"/>
        <end position="195"/>
    </location>
</feature>
<name>A0ABU7ZCQ8_9PAST</name>
<evidence type="ECO:0000256" key="4">
    <source>
        <dbReference type="SAM" id="Coils"/>
    </source>
</evidence>
<dbReference type="GO" id="GO:0004519">
    <property type="term" value="F:endonuclease activity"/>
    <property type="evidence" value="ECO:0007669"/>
    <property type="project" value="UniProtKB-KW"/>
</dbReference>
<evidence type="ECO:0000259" key="5">
    <source>
        <dbReference type="Pfam" id="PF01420"/>
    </source>
</evidence>
<comment type="similarity">
    <text evidence="1">Belongs to the type-I restriction system S methylase family.</text>
</comment>
<dbReference type="Proteomes" id="UP001432017">
    <property type="component" value="Unassembled WGS sequence"/>
</dbReference>
<proteinExistence type="inferred from homology"/>
<keyword evidence="6" id="KW-0540">Nuclease</keyword>
<keyword evidence="7" id="KW-1185">Reference proteome</keyword>
<dbReference type="Gene3D" id="3.90.220.20">
    <property type="entry name" value="DNA methylase specificity domains"/>
    <property type="match status" value="2"/>
</dbReference>
<protein>
    <submittedName>
        <fullName evidence="6">Restriction endonuclease subunit S</fullName>
    </submittedName>
</protein>
<dbReference type="InterPro" id="IPR044946">
    <property type="entry name" value="Restrct_endonuc_typeI_TRD_sf"/>
</dbReference>
<keyword evidence="3" id="KW-0238">DNA-binding</keyword>
<dbReference type="PANTHER" id="PTHR43140:SF1">
    <property type="entry name" value="TYPE I RESTRICTION ENZYME ECOKI SPECIFICITY SUBUNIT"/>
    <property type="match status" value="1"/>
</dbReference>
<dbReference type="InterPro" id="IPR051212">
    <property type="entry name" value="Type-I_RE_S_subunit"/>
</dbReference>
<evidence type="ECO:0000256" key="3">
    <source>
        <dbReference type="ARBA" id="ARBA00023125"/>
    </source>
</evidence>
<evidence type="ECO:0000313" key="7">
    <source>
        <dbReference type="Proteomes" id="UP001432017"/>
    </source>
</evidence>
<keyword evidence="4" id="KW-0175">Coiled coil</keyword>
<evidence type="ECO:0000313" key="6">
    <source>
        <dbReference type="EMBL" id="MEG9475275.1"/>
    </source>
</evidence>
<sequence>MKRYEKYKPSGVEWLGDVPNEWSVTKIKYISELNPKKSNLEKLDQECSFIPMEKLKLGNLLLDETRQISEVYNSYTYFQNGDLLIAKVTPCFENKNFAIANNLVNGIGFGSSEIYVLRSKNCFNRYLFYRLQENTFMDLAAGSMIGAGGLKRIPSDFLNNYVIALPPNEEQVSIANFLDKKTEKIDRLISHQQALLEKLSEKRTALITETVCGRVRLPTAPNDNETLSGSNAPLRNSGIEWLGEVPEHWLITRLKYVGEIVLGLTYSPEDITNDENAILVLRSSNVQNGKLLLNDNVYVNKDIPKKMQTTENDILICSRNGSRALIGKCTVIEGDAIGQTFGAFMTVFRSPYKRFIYYVLSSELFKSQLGNYLTSTINQLTTQVLGNFEIAFPPESEQTTIVNYLDTETAKIDRLQHKIERVIERLKEYRSALITQVVTGKVKV</sequence>
<feature type="domain" description="Type I restriction modification DNA specificity" evidence="5">
    <location>
        <begin position="246"/>
        <end position="424"/>
    </location>
</feature>
<evidence type="ECO:0000256" key="2">
    <source>
        <dbReference type="ARBA" id="ARBA00022747"/>
    </source>
</evidence>
<organism evidence="6 7">
    <name type="scientific">Mannheimia indoligenes</name>
    <dbReference type="NCBI Taxonomy" id="3103145"/>
    <lineage>
        <taxon>Bacteria</taxon>
        <taxon>Pseudomonadati</taxon>
        <taxon>Pseudomonadota</taxon>
        <taxon>Gammaproteobacteria</taxon>
        <taxon>Pasteurellales</taxon>
        <taxon>Pasteurellaceae</taxon>
        <taxon>Mannheimia</taxon>
    </lineage>
</organism>
<comment type="caution">
    <text evidence="6">The sequence shown here is derived from an EMBL/GenBank/DDBJ whole genome shotgun (WGS) entry which is preliminary data.</text>
</comment>
<dbReference type="Pfam" id="PF01420">
    <property type="entry name" value="Methylase_S"/>
    <property type="match status" value="2"/>
</dbReference>
<dbReference type="PANTHER" id="PTHR43140">
    <property type="entry name" value="TYPE-1 RESTRICTION ENZYME ECOKI SPECIFICITY PROTEIN"/>
    <property type="match status" value="1"/>
</dbReference>
<dbReference type="CDD" id="cd17260">
    <property type="entry name" value="RMtype1_S_EcoEI-TRD1-CR1_like"/>
    <property type="match status" value="1"/>
</dbReference>
<accession>A0ABU7ZCQ8</accession>
<feature type="coiled-coil region" evidence="4">
    <location>
        <begin position="405"/>
        <end position="432"/>
    </location>
</feature>
<dbReference type="EMBL" id="JBAJJM010000004">
    <property type="protein sequence ID" value="MEG9475275.1"/>
    <property type="molecule type" value="Genomic_DNA"/>
</dbReference>
<evidence type="ECO:0000256" key="1">
    <source>
        <dbReference type="ARBA" id="ARBA00010923"/>
    </source>
</evidence>
<gene>
    <name evidence="6" type="ORF">V6W77_03175</name>
</gene>
<keyword evidence="6" id="KW-0255">Endonuclease</keyword>
<dbReference type="RefSeq" id="WP_334253756.1">
    <property type="nucleotide sequence ID" value="NZ_JBAJJM010000004.1"/>
</dbReference>
<dbReference type="SUPFAM" id="SSF116734">
    <property type="entry name" value="DNA methylase specificity domain"/>
    <property type="match status" value="2"/>
</dbReference>